<dbReference type="AlphaFoldDB" id="A0A951UD10"/>
<feature type="domain" description="Methyltransferase FkbM" evidence="1">
    <location>
        <begin position="64"/>
        <end position="207"/>
    </location>
</feature>
<dbReference type="SUPFAM" id="SSF53335">
    <property type="entry name" value="S-adenosyl-L-methionine-dependent methyltransferases"/>
    <property type="match status" value="1"/>
</dbReference>
<gene>
    <name evidence="2" type="ORF">KME25_31950</name>
</gene>
<sequence>MKRELSNLIKLLYSAVMMSFFGFKNKYFKLINKDYGYTKFHSQFGEDRYIVENIEFLQKGVFIDIGAGHPTYLSNSYFFEKNGWKCICIDADINQIELLKRERLNVEWAAISLQEGEISFNQSFLPELSSTLQKGKYEGLIKIPFRDSVKVPAFRLGTLLEKYNIGAIDILDIDVEGTELEVWKTFDYEKHKPKVVIIEYYGLGLGDNSEKFLNFFAKLPYKLVHTTCTNFIFVNHETSVKFLK</sequence>
<evidence type="ECO:0000259" key="1">
    <source>
        <dbReference type="Pfam" id="PF05050"/>
    </source>
</evidence>
<dbReference type="EMBL" id="JAHHIF010000078">
    <property type="protein sequence ID" value="MBW4548983.1"/>
    <property type="molecule type" value="Genomic_DNA"/>
</dbReference>
<evidence type="ECO:0000313" key="2">
    <source>
        <dbReference type="EMBL" id="MBW4548983.1"/>
    </source>
</evidence>
<keyword evidence="2" id="KW-0489">Methyltransferase</keyword>
<organism evidence="2 3">
    <name type="scientific">Symplocastrum torsivum CPER-KK1</name>
    <dbReference type="NCBI Taxonomy" id="450513"/>
    <lineage>
        <taxon>Bacteria</taxon>
        <taxon>Bacillati</taxon>
        <taxon>Cyanobacteriota</taxon>
        <taxon>Cyanophyceae</taxon>
        <taxon>Oscillatoriophycideae</taxon>
        <taxon>Oscillatoriales</taxon>
        <taxon>Microcoleaceae</taxon>
        <taxon>Symplocastrum</taxon>
    </lineage>
</organism>
<dbReference type="PANTHER" id="PTHR34009:SF2">
    <property type="entry name" value="PROTEIN STAR"/>
    <property type="match status" value="1"/>
</dbReference>
<dbReference type="GO" id="GO:0008168">
    <property type="term" value="F:methyltransferase activity"/>
    <property type="evidence" value="ECO:0007669"/>
    <property type="project" value="UniProtKB-KW"/>
</dbReference>
<proteinExistence type="predicted"/>
<dbReference type="GO" id="GO:0006888">
    <property type="term" value="P:endoplasmic reticulum to Golgi vesicle-mediated transport"/>
    <property type="evidence" value="ECO:0007669"/>
    <property type="project" value="TreeGrafter"/>
</dbReference>
<dbReference type="GO" id="GO:0016197">
    <property type="term" value="P:endosomal transport"/>
    <property type="evidence" value="ECO:0007669"/>
    <property type="project" value="TreeGrafter"/>
</dbReference>
<protein>
    <submittedName>
        <fullName evidence="2">FkbM family methyltransferase</fullName>
    </submittedName>
</protein>
<dbReference type="InterPro" id="IPR053202">
    <property type="entry name" value="EGF_Rcpt_Signaling_Reg"/>
</dbReference>
<dbReference type="GO" id="GO:0005737">
    <property type="term" value="C:cytoplasm"/>
    <property type="evidence" value="ECO:0007669"/>
    <property type="project" value="GOC"/>
</dbReference>
<accession>A0A951UD10</accession>
<dbReference type="GO" id="GO:0005886">
    <property type="term" value="C:plasma membrane"/>
    <property type="evidence" value="ECO:0007669"/>
    <property type="project" value="TreeGrafter"/>
</dbReference>
<reference evidence="2" key="2">
    <citation type="journal article" date="2022" name="Microbiol. Resour. Announc.">
        <title>Metagenome Sequencing to Explore Phylogenomics of Terrestrial Cyanobacteria.</title>
        <authorList>
            <person name="Ward R.D."/>
            <person name="Stajich J.E."/>
            <person name="Johansen J.R."/>
            <person name="Huntemann M."/>
            <person name="Clum A."/>
            <person name="Foster B."/>
            <person name="Foster B."/>
            <person name="Roux S."/>
            <person name="Palaniappan K."/>
            <person name="Varghese N."/>
            <person name="Mukherjee S."/>
            <person name="Reddy T.B.K."/>
            <person name="Daum C."/>
            <person name="Copeland A."/>
            <person name="Chen I.A."/>
            <person name="Ivanova N.N."/>
            <person name="Kyrpides N.C."/>
            <person name="Shapiro N."/>
            <person name="Eloe-Fadrosh E.A."/>
            <person name="Pietrasiak N."/>
        </authorList>
    </citation>
    <scope>NUCLEOTIDE SEQUENCE</scope>
    <source>
        <strain evidence="2">CPER-KK1</strain>
    </source>
</reference>
<evidence type="ECO:0000313" key="3">
    <source>
        <dbReference type="Proteomes" id="UP000753908"/>
    </source>
</evidence>
<dbReference type="GO" id="GO:0032259">
    <property type="term" value="P:methylation"/>
    <property type="evidence" value="ECO:0007669"/>
    <property type="project" value="UniProtKB-KW"/>
</dbReference>
<dbReference type="Pfam" id="PF05050">
    <property type="entry name" value="Methyltransf_21"/>
    <property type="match status" value="1"/>
</dbReference>
<name>A0A951UD10_9CYAN</name>
<dbReference type="InterPro" id="IPR029063">
    <property type="entry name" value="SAM-dependent_MTases_sf"/>
</dbReference>
<reference evidence="2" key="1">
    <citation type="submission" date="2021-05" db="EMBL/GenBank/DDBJ databases">
        <authorList>
            <person name="Pietrasiak N."/>
            <person name="Ward R."/>
            <person name="Stajich J.E."/>
            <person name="Kurbessoian T."/>
        </authorList>
    </citation>
    <scope>NUCLEOTIDE SEQUENCE</scope>
    <source>
        <strain evidence="2">CPER-KK1</strain>
    </source>
</reference>
<keyword evidence="2" id="KW-0808">Transferase</keyword>
<comment type="caution">
    <text evidence="2">The sequence shown here is derived from an EMBL/GenBank/DDBJ whole genome shotgun (WGS) entry which is preliminary data.</text>
</comment>
<dbReference type="NCBIfam" id="TIGR01444">
    <property type="entry name" value="fkbM_fam"/>
    <property type="match status" value="1"/>
</dbReference>
<dbReference type="PANTHER" id="PTHR34009">
    <property type="entry name" value="PROTEIN STAR"/>
    <property type="match status" value="1"/>
</dbReference>
<dbReference type="Gene3D" id="3.40.50.150">
    <property type="entry name" value="Vaccinia Virus protein VP39"/>
    <property type="match status" value="1"/>
</dbReference>
<dbReference type="Proteomes" id="UP000753908">
    <property type="component" value="Unassembled WGS sequence"/>
</dbReference>
<dbReference type="InterPro" id="IPR006342">
    <property type="entry name" value="FkbM_mtfrase"/>
</dbReference>